<dbReference type="RefSeq" id="WP_379653134.1">
    <property type="nucleotide sequence ID" value="NZ_JBHTMB010000207.1"/>
</dbReference>
<organism evidence="1 2">
    <name type="scientific">Pseudonocardia benzenivorans</name>
    <dbReference type="NCBI Taxonomy" id="228005"/>
    <lineage>
        <taxon>Bacteria</taxon>
        <taxon>Bacillati</taxon>
        <taxon>Actinomycetota</taxon>
        <taxon>Actinomycetes</taxon>
        <taxon>Pseudonocardiales</taxon>
        <taxon>Pseudonocardiaceae</taxon>
        <taxon>Pseudonocardia</taxon>
    </lineage>
</organism>
<proteinExistence type="predicted"/>
<name>A0ABW3VLZ1_9PSEU</name>
<dbReference type="Proteomes" id="UP001597182">
    <property type="component" value="Unassembled WGS sequence"/>
</dbReference>
<comment type="caution">
    <text evidence="1">The sequence shown here is derived from an EMBL/GenBank/DDBJ whole genome shotgun (WGS) entry which is preliminary data.</text>
</comment>
<protein>
    <submittedName>
        <fullName evidence="1">Uncharacterized protein</fullName>
    </submittedName>
</protein>
<dbReference type="EMBL" id="JBHTMB010000207">
    <property type="protein sequence ID" value="MFD1236167.1"/>
    <property type="molecule type" value="Genomic_DNA"/>
</dbReference>
<evidence type="ECO:0000313" key="1">
    <source>
        <dbReference type="EMBL" id="MFD1236167.1"/>
    </source>
</evidence>
<gene>
    <name evidence="1" type="ORF">ACFQ34_22985</name>
</gene>
<reference evidence="2" key="1">
    <citation type="journal article" date="2019" name="Int. J. Syst. Evol. Microbiol.">
        <title>The Global Catalogue of Microorganisms (GCM) 10K type strain sequencing project: providing services to taxonomists for standard genome sequencing and annotation.</title>
        <authorList>
            <consortium name="The Broad Institute Genomics Platform"/>
            <consortium name="The Broad Institute Genome Sequencing Center for Infectious Disease"/>
            <person name="Wu L."/>
            <person name="Ma J."/>
        </authorList>
    </citation>
    <scope>NUCLEOTIDE SEQUENCE [LARGE SCALE GENOMIC DNA]</scope>
    <source>
        <strain evidence="2">CCUG 49018</strain>
    </source>
</reference>
<evidence type="ECO:0000313" key="2">
    <source>
        <dbReference type="Proteomes" id="UP001597182"/>
    </source>
</evidence>
<sequence length="106" mass="11480">MPVEISARYYDPDDELARRFAAGQPAAAGDLESESPWVEPDYASIPSDADLPWDADERKLVWPGPSMIMPAGLLPDGTPYSRDERDNATRICGEVVTSGVEADAVV</sequence>
<accession>A0ABW3VLZ1</accession>
<keyword evidence="2" id="KW-1185">Reference proteome</keyword>